<dbReference type="InterPro" id="IPR011128">
    <property type="entry name" value="G3P_DH_NAD-dep_N"/>
</dbReference>
<dbReference type="AlphaFoldDB" id="A0A9D1LA06"/>
<feature type="non-terminal residue" evidence="2">
    <location>
        <position position="151"/>
    </location>
</feature>
<accession>A0A9D1LA06</accession>
<dbReference type="Proteomes" id="UP000824089">
    <property type="component" value="Unassembled WGS sequence"/>
</dbReference>
<evidence type="ECO:0000259" key="1">
    <source>
        <dbReference type="Pfam" id="PF01210"/>
    </source>
</evidence>
<dbReference type="PRINTS" id="PR00077">
    <property type="entry name" value="GPDHDRGNASE"/>
</dbReference>
<reference evidence="2" key="2">
    <citation type="journal article" date="2021" name="PeerJ">
        <title>Extensive microbial diversity within the chicken gut microbiome revealed by metagenomics and culture.</title>
        <authorList>
            <person name="Gilroy R."/>
            <person name="Ravi A."/>
            <person name="Getino M."/>
            <person name="Pursley I."/>
            <person name="Horton D.L."/>
            <person name="Alikhan N.F."/>
            <person name="Baker D."/>
            <person name="Gharbi K."/>
            <person name="Hall N."/>
            <person name="Watson M."/>
            <person name="Adriaenssens E.M."/>
            <person name="Foster-Nyarko E."/>
            <person name="Jarju S."/>
            <person name="Secka A."/>
            <person name="Antonio M."/>
            <person name="Oren A."/>
            <person name="Chaudhuri R.R."/>
            <person name="La Ragione R."/>
            <person name="Hildebrand F."/>
            <person name="Pallen M.J."/>
        </authorList>
    </citation>
    <scope>NUCLEOTIDE SEQUENCE</scope>
    <source>
        <strain evidence="2">CHK195-4489</strain>
    </source>
</reference>
<dbReference type="SUPFAM" id="SSF51735">
    <property type="entry name" value="NAD(P)-binding Rossmann-fold domains"/>
    <property type="match status" value="1"/>
</dbReference>
<organism evidence="2 3">
    <name type="scientific">Candidatus Egerieisoma faecipullorum</name>
    <dbReference type="NCBI Taxonomy" id="2840963"/>
    <lineage>
        <taxon>Bacteria</taxon>
        <taxon>Bacillati</taxon>
        <taxon>Bacillota</taxon>
        <taxon>Clostridia</taxon>
        <taxon>Eubacteriales</taxon>
        <taxon>Clostridiaceae</taxon>
        <taxon>Clostridiaceae incertae sedis</taxon>
        <taxon>Candidatus Egerieisoma</taxon>
    </lineage>
</organism>
<gene>
    <name evidence="2" type="ORF">IAD50_00685</name>
</gene>
<dbReference type="GO" id="GO:0051287">
    <property type="term" value="F:NAD binding"/>
    <property type="evidence" value="ECO:0007669"/>
    <property type="project" value="InterPro"/>
</dbReference>
<proteinExistence type="predicted"/>
<evidence type="ECO:0000313" key="2">
    <source>
        <dbReference type="EMBL" id="HIU28792.1"/>
    </source>
</evidence>
<dbReference type="InterPro" id="IPR036291">
    <property type="entry name" value="NAD(P)-bd_dom_sf"/>
</dbReference>
<sequence length="151" mass="17111">MNISVVGMGRWGSCIAWYCSAIKQHKVKLYGKPGSPDFIRFKTERKNDYLVLPEAIELTDDLEYAVTSSDCIVVSIPAQRFRGFLKELKESKAACRRGFLSEKTFLLCMKGIECDTGKRLTQVFYEEMGINTRVAVWVGPGHVQDFYAGRP</sequence>
<protein>
    <submittedName>
        <fullName evidence="2">Glycerol-3-phosphate dehydrogenase</fullName>
    </submittedName>
</protein>
<reference evidence="2" key="1">
    <citation type="submission" date="2020-10" db="EMBL/GenBank/DDBJ databases">
        <authorList>
            <person name="Gilroy R."/>
        </authorList>
    </citation>
    <scope>NUCLEOTIDE SEQUENCE</scope>
    <source>
        <strain evidence="2">CHK195-4489</strain>
    </source>
</reference>
<dbReference type="EMBL" id="DVMM01000012">
    <property type="protein sequence ID" value="HIU28792.1"/>
    <property type="molecule type" value="Genomic_DNA"/>
</dbReference>
<dbReference type="GO" id="GO:0016616">
    <property type="term" value="F:oxidoreductase activity, acting on the CH-OH group of donors, NAD or NADP as acceptor"/>
    <property type="evidence" value="ECO:0007669"/>
    <property type="project" value="InterPro"/>
</dbReference>
<evidence type="ECO:0000313" key="3">
    <source>
        <dbReference type="Proteomes" id="UP000824089"/>
    </source>
</evidence>
<dbReference type="GO" id="GO:0046168">
    <property type="term" value="P:glycerol-3-phosphate catabolic process"/>
    <property type="evidence" value="ECO:0007669"/>
    <property type="project" value="InterPro"/>
</dbReference>
<dbReference type="Gene3D" id="3.40.50.720">
    <property type="entry name" value="NAD(P)-binding Rossmann-like Domain"/>
    <property type="match status" value="1"/>
</dbReference>
<comment type="caution">
    <text evidence="2">The sequence shown here is derived from an EMBL/GenBank/DDBJ whole genome shotgun (WGS) entry which is preliminary data.</text>
</comment>
<feature type="domain" description="Glycerol-3-phosphate dehydrogenase NAD-dependent N-terminal" evidence="1">
    <location>
        <begin position="2"/>
        <end position="145"/>
    </location>
</feature>
<dbReference type="Pfam" id="PF01210">
    <property type="entry name" value="NAD_Gly3P_dh_N"/>
    <property type="match status" value="1"/>
</dbReference>
<name>A0A9D1LA06_9CLOT</name>
<dbReference type="InterPro" id="IPR006168">
    <property type="entry name" value="G3P_DH_NAD-dep"/>
</dbReference>